<dbReference type="Proteomes" id="UP000031390">
    <property type="component" value="Unassembled WGS sequence"/>
</dbReference>
<organism evidence="1 2">
    <name type="scientific">Morococcus cerebrosus</name>
    <dbReference type="NCBI Taxonomy" id="1056807"/>
    <lineage>
        <taxon>Bacteria</taxon>
        <taxon>Pseudomonadati</taxon>
        <taxon>Pseudomonadota</taxon>
        <taxon>Betaproteobacteria</taxon>
        <taxon>Neisseriales</taxon>
        <taxon>Neisseriaceae</taxon>
        <taxon>Morococcus</taxon>
    </lineage>
</organism>
<dbReference type="AlphaFoldDB" id="A0A0C1E4I5"/>
<protein>
    <submittedName>
        <fullName evidence="1">Uncharacterized protein</fullName>
    </submittedName>
</protein>
<name>A0A0C1E4I5_9NEIS</name>
<evidence type="ECO:0000313" key="1">
    <source>
        <dbReference type="EMBL" id="KIC06894.1"/>
    </source>
</evidence>
<gene>
    <name evidence="1" type="ORF">MCC93_17190</name>
</gene>
<proteinExistence type="predicted"/>
<sequence>MNIDNQAKRIFRVHLDFLSDDLGKRLFVYMLHQNGKST</sequence>
<evidence type="ECO:0000313" key="2">
    <source>
        <dbReference type="Proteomes" id="UP000031390"/>
    </source>
</evidence>
<comment type="caution">
    <text evidence="1">The sequence shown here is derived from an EMBL/GenBank/DDBJ whole genome shotgun (WGS) entry which is preliminary data.</text>
</comment>
<dbReference type="EMBL" id="JUFZ01000080">
    <property type="protein sequence ID" value="KIC06894.1"/>
    <property type="molecule type" value="Genomic_DNA"/>
</dbReference>
<accession>A0A0C1E4I5</accession>
<reference evidence="1 2" key="1">
    <citation type="submission" date="2014-12" db="EMBL/GenBank/DDBJ databases">
        <title>Genome sequence of Morococcus cerebrosus.</title>
        <authorList>
            <person name="Shin S.-K."/>
            <person name="Yi H."/>
        </authorList>
    </citation>
    <scope>NUCLEOTIDE SEQUENCE [LARGE SCALE GENOMIC DNA]</scope>
    <source>
        <strain evidence="1 2">CIP 81.93</strain>
    </source>
</reference>